<keyword evidence="8 10" id="KW-0472">Membrane</keyword>
<evidence type="ECO:0000256" key="5">
    <source>
        <dbReference type="ARBA" id="ARBA00022856"/>
    </source>
</evidence>
<evidence type="ECO:0000256" key="10">
    <source>
        <dbReference type="SAM" id="Phobius"/>
    </source>
</evidence>
<evidence type="ECO:0000256" key="7">
    <source>
        <dbReference type="ARBA" id="ARBA00022989"/>
    </source>
</evidence>
<comment type="caution">
    <text evidence="11">The sequence shown here is derived from an EMBL/GenBank/DDBJ whole genome shotgun (WGS) entry which is preliminary data.</text>
</comment>
<dbReference type="EMBL" id="BLZA01000010">
    <property type="protein sequence ID" value="GHJ84977.1"/>
    <property type="molecule type" value="Genomic_DNA"/>
</dbReference>
<feature type="region of interest" description="Disordered" evidence="9">
    <location>
        <begin position="1"/>
        <end position="47"/>
    </location>
</feature>
<evidence type="ECO:0008006" key="13">
    <source>
        <dbReference type="Google" id="ProtNLM"/>
    </source>
</evidence>
<feature type="transmembrane region" description="Helical" evidence="10">
    <location>
        <begin position="744"/>
        <end position="771"/>
    </location>
</feature>
<dbReference type="PANTHER" id="PTHR22601">
    <property type="entry name" value="ISP4 LIKE PROTEIN"/>
    <property type="match status" value="1"/>
</dbReference>
<feature type="transmembrane region" description="Helical" evidence="10">
    <location>
        <begin position="513"/>
        <end position="539"/>
    </location>
</feature>
<evidence type="ECO:0000256" key="6">
    <source>
        <dbReference type="ARBA" id="ARBA00022927"/>
    </source>
</evidence>
<dbReference type="InterPro" id="IPR004813">
    <property type="entry name" value="OPT"/>
</dbReference>
<keyword evidence="4 10" id="KW-0812">Transmembrane</keyword>
<keyword evidence="3" id="KW-0813">Transport</keyword>
<evidence type="ECO:0000313" key="12">
    <source>
        <dbReference type="Proteomes" id="UP000620104"/>
    </source>
</evidence>
<dbReference type="AlphaFoldDB" id="A0A8H3TPR5"/>
<keyword evidence="12" id="KW-1185">Reference proteome</keyword>
<gene>
    <name evidence="11" type="ORF">NliqN6_1379</name>
</gene>
<sequence>MKPSEISPVPQEVPITEYHGAFQAESDDDDKRNYSSDDKGEKQSDADVTVKAAAADDYMHDVQDLEKRIMDGTATDEEAMVKDNHDIAVKVLSTYDDPTLSVLTFRSMFLGLGFSCFAAVLAQLYYFKPQTLSVSQSFLLIMTYFFGKGWEKIIPSRGFFRFINPGPFNIKEHCVVIIMCSTAASSAVAIQVISVQDLFYDNKMNAGVAIFMLIASQCIGYGFAGLLYDICVKPSQALWPSKIPVASVFQALHLEGLGSKRVKFYWGIFGFMFVYEILPQWIFPLLGALSIVCLINHTSPVLRNVFGGGSNNEGMGLFTWSLDWNYIGSACLYTPLVTQLNQDVGILLTYILMSSVYYGNIWRGKSYPFMSQAIFDTDGNTYNQTAILTNNRFDQEKYDAVGPAWFSATNALFLLVDNLSIGAAIVHAGLFYGKDLYPLVKDVVNVRNIWKQGWRSILIEEEEDISMIKDEHLFQMRKSGYRNVPKFWFLLVLAGAFAMAMATNYAGNSGMPWWALIVVLLISFIFTVVYSLFAGYLGFSQFVSGGTGLFQLMGSKMVPGNPVANMYFAMYGQNPQVQAIALLEDLKLGIYVKIPPRITFLYQMLGTVIGAILNYVIMLSVINQQREALLSISGTRLWSGQNAQSYNSNAIAYGALAQQMFAAGKTYYMVPAALGIGCLLPIPFWLMHKRFPNFGFNNVHTYIITQYSCYMSVGVNTSVNPAMVIGIVSQWFVRKRYPRLFTKYNYLFAGAMDGGTQVISFILNFAVFGAAGEAHAFPEWWGNDLKYSTDRCLLPDS</sequence>
<dbReference type="NCBIfam" id="TIGR00728">
    <property type="entry name" value="OPT_sfam"/>
    <property type="match status" value="1"/>
</dbReference>
<feature type="transmembrane region" description="Helical" evidence="10">
    <location>
        <begin position="666"/>
        <end position="686"/>
    </location>
</feature>
<dbReference type="GO" id="GO:0016020">
    <property type="term" value="C:membrane"/>
    <property type="evidence" value="ECO:0007669"/>
    <property type="project" value="UniProtKB-SubCell"/>
</dbReference>
<comment type="similarity">
    <text evidence="2">Belongs to the oligopeptide OPT transporter family.</text>
</comment>
<reference evidence="11" key="1">
    <citation type="submission" date="2020-07" db="EMBL/GenBank/DDBJ databases">
        <title>Draft Genome Sequence of a Deep-Sea Yeast, Naganishia (Cryptococcus) liquefaciens strain N6.</title>
        <authorList>
            <person name="Han Y.W."/>
            <person name="Kajitani R."/>
            <person name="Morimoto H."/>
            <person name="Parhat M."/>
            <person name="Tsubouchi H."/>
            <person name="Bakenova O."/>
            <person name="Ogata M."/>
            <person name="Argunhan B."/>
            <person name="Aoki R."/>
            <person name="Kajiwara S."/>
            <person name="Itoh T."/>
            <person name="Iwasaki H."/>
        </authorList>
    </citation>
    <scope>NUCLEOTIDE SEQUENCE</scope>
    <source>
        <strain evidence="11">N6</strain>
    </source>
</reference>
<dbReference type="GO" id="GO:0015031">
    <property type="term" value="P:protein transport"/>
    <property type="evidence" value="ECO:0007669"/>
    <property type="project" value="UniProtKB-KW"/>
</dbReference>
<dbReference type="Pfam" id="PF03169">
    <property type="entry name" value="OPT"/>
    <property type="match status" value="1"/>
</dbReference>
<evidence type="ECO:0000313" key="11">
    <source>
        <dbReference type="EMBL" id="GHJ84977.1"/>
    </source>
</evidence>
<evidence type="ECO:0000256" key="3">
    <source>
        <dbReference type="ARBA" id="ARBA00022448"/>
    </source>
</evidence>
<name>A0A8H3TPR5_9TREE</name>
<evidence type="ECO:0000256" key="9">
    <source>
        <dbReference type="SAM" id="MobiDB-lite"/>
    </source>
</evidence>
<feature type="compositionally biased region" description="Basic and acidic residues" evidence="9">
    <location>
        <begin position="29"/>
        <end position="45"/>
    </location>
</feature>
<evidence type="ECO:0000256" key="1">
    <source>
        <dbReference type="ARBA" id="ARBA00004141"/>
    </source>
</evidence>
<organism evidence="11 12">
    <name type="scientific">Naganishia liquefaciens</name>
    <dbReference type="NCBI Taxonomy" id="104408"/>
    <lineage>
        <taxon>Eukaryota</taxon>
        <taxon>Fungi</taxon>
        <taxon>Dikarya</taxon>
        <taxon>Basidiomycota</taxon>
        <taxon>Agaricomycotina</taxon>
        <taxon>Tremellomycetes</taxon>
        <taxon>Filobasidiales</taxon>
        <taxon>Filobasidiaceae</taxon>
        <taxon>Naganishia</taxon>
    </lineage>
</organism>
<feature type="transmembrane region" description="Helical" evidence="10">
    <location>
        <begin position="344"/>
        <end position="362"/>
    </location>
</feature>
<feature type="transmembrane region" description="Helical" evidence="10">
    <location>
        <begin position="174"/>
        <end position="194"/>
    </location>
</feature>
<evidence type="ECO:0000256" key="8">
    <source>
        <dbReference type="ARBA" id="ARBA00023136"/>
    </source>
</evidence>
<feature type="transmembrane region" description="Helical" evidence="10">
    <location>
        <begin position="108"/>
        <end position="127"/>
    </location>
</feature>
<dbReference type="GO" id="GO:0035673">
    <property type="term" value="F:oligopeptide transmembrane transporter activity"/>
    <property type="evidence" value="ECO:0007669"/>
    <property type="project" value="InterPro"/>
</dbReference>
<keyword evidence="6" id="KW-0653">Protein transport</keyword>
<feature type="transmembrane region" description="Helical" evidence="10">
    <location>
        <begin position="600"/>
        <end position="622"/>
    </location>
</feature>
<keyword evidence="7 10" id="KW-1133">Transmembrane helix</keyword>
<feature type="transmembrane region" description="Helical" evidence="10">
    <location>
        <begin position="206"/>
        <end position="228"/>
    </location>
</feature>
<protein>
    <recommendedName>
        <fullName evidence="13">OPT oligopeptide transporter</fullName>
    </recommendedName>
</protein>
<accession>A0A8H3TPR5</accession>
<comment type="subcellular location">
    <subcellularLocation>
        <location evidence="1">Membrane</location>
        <topology evidence="1">Multi-pass membrane protein</topology>
    </subcellularLocation>
</comment>
<dbReference type="InterPro" id="IPR004648">
    <property type="entry name" value="Oligpept_transpt"/>
</dbReference>
<evidence type="ECO:0000256" key="2">
    <source>
        <dbReference type="ARBA" id="ARBA00008807"/>
    </source>
</evidence>
<dbReference type="OrthoDB" id="9986677at2759"/>
<evidence type="ECO:0000256" key="4">
    <source>
        <dbReference type="ARBA" id="ARBA00022692"/>
    </source>
</evidence>
<dbReference type="Proteomes" id="UP000620104">
    <property type="component" value="Unassembled WGS sequence"/>
</dbReference>
<keyword evidence="5" id="KW-0571">Peptide transport</keyword>
<proteinExistence type="inferred from homology"/>
<feature type="transmembrane region" description="Helical" evidence="10">
    <location>
        <begin position="487"/>
        <end position="507"/>
    </location>
</feature>